<dbReference type="GO" id="GO:0045893">
    <property type="term" value="P:positive regulation of DNA-templated transcription"/>
    <property type="evidence" value="ECO:0007669"/>
    <property type="project" value="TreeGrafter"/>
</dbReference>
<dbReference type="Proteomes" id="UP000283509">
    <property type="component" value="Unassembled WGS sequence"/>
</dbReference>
<dbReference type="GO" id="GO:0006406">
    <property type="term" value="P:mRNA export from nucleus"/>
    <property type="evidence" value="ECO:0007669"/>
    <property type="project" value="TreeGrafter"/>
</dbReference>
<dbReference type="Pfam" id="PF07575">
    <property type="entry name" value="Nucleopor_Nup85"/>
    <property type="match status" value="1"/>
</dbReference>
<comment type="subunit">
    <text evidence="9">Component of the nuclear pore complex (NPC).</text>
</comment>
<dbReference type="GO" id="GO:0006606">
    <property type="term" value="P:protein import into nucleus"/>
    <property type="evidence" value="ECO:0007669"/>
    <property type="project" value="TreeGrafter"/>
</dbReference>
<evidence type="ECO:0000313" key="11">
    <source>
        <dbReference type="Proteomes" id="UP000283509"/>
    </source>
</evidence>
<dbReference type="AlphaFoldDB" id="A0A3R7PX47"/>
<dbReference type="EMBL" id="QCYY01000280">
    <property type="protein sequence ID" value="ROT85430.1"/>
    <property type="molecule type" value="Genomic_DNA"/>
</dbReference>
<dbReference type="OrthoDB" id="17644at2759"/>
<dbReference type="InterPro" id="IPR011502">
    <property type="entry name" value="Nucleoporin_Nup85"/>
</dbReference>
<keyword evidence="6 9" id="KW-0811">Translocation</keyword>
<evidence type="ECO:0000256" key="4">
    <source>
        <dbReference type="ARBA" id="ARBA00022816"/>
    </source>
</evidence>
<gene>
    <name evidence="10" type="ORF">C7M84_014326</name>
</gene>
<keyword evidence="4 9" id="KW-0509">mRNA transport</keyword>
<reference evidence="10 11" key="1">
    <citation type="submission" date="2018-04" db="EMBL/GenBank/DDBJ databases">
        <authorList>
            <person name="Zhang X."/>
            <person name="Yuan J."/>
            <person name="Li F."/>
            <person name="Xiang J."/>
        </authorList>
    </citation>
    <scope>NUCLEOTIDE SEQUENCE [LARGE SCALE GENOMIC DNA]</scope>
    <source>
        <tissue evidence="10">Muscle</tissue>
    </source>
</reference>
<keyword evidence="3 9" id="KW-0813">Transport</keyword>
<evidence type="ECO:0000256" key="5">
    <source>
        <dbReference type="ARBA" id="ARBA00022927"/>
    </source>
</evidence>
<comment type="caution">
    <text evidence="10">The sequence shown here is derived from an EMBL/GenBank/DDBJ whole genome shotgun (WGS) entry which is preliminary data.</text>
</comment>
<keyword evidence="11" id="KW-1185">Reference proteome</keyword>
<name>A0A3R7PX47_PENVA</name>
<dbReference type="PANTHER" id="PTHR13373:SF21">
    <property type="entry name" value="NUCLEAR PORE COMPLEX PROTEIN NUP85"/>
    <property type="match status" value="1"/>
</dbReference>
<dbReference type="STRING" id="6689.A0A3R7PX47"/>
<evidence type="ECO:0000256" key="8">
    <source>
        <dbReference type="ARBA" id="ARBA00023242"/>
    </source>
</evidence>
<accession>A0A3R7PX47</accession>
<dbReference type="PANTHER" id="PTHR13373">
    <property type="entry name" value="FROUNT PROTEIN-RELATED"/>
    <property type="match status" value="1"/>
</dbReference>
<dbReference type="GO" id="GO:0031965">
    <property type="term" value="C:nuclear membrane"/>
    <property type="evidence" value="ECO:0007669"/>
    <property type="project" value="UniProtKB-UniRule"/>
</dbReference>
<reference evidence="10 11" key="2">
    <citation type="submission" date="2019-01" db="EMBL/GenBank/DDBJ databases">
        <title>The decoding of complex shrimp genome reveals the adaptation for benthos swimmer, frequently molting mechanism and breeding impact on genome.</title>
        <authorList>
            <person name="Sun Y."/>
            <person name="Gao Y."/>
            <person name="Yu Y."/>
        </authorList>
    </citation>
    <scope>NUCLEOTIDE SEQUENCE [LARGE SCALE GENOMIC DNA]</scope>
    <source>
        <tissue evidence="10">Muscle</tissue>
    </source>
</reference>
<evidence type="ECO:0000313" key="10">
    <source>
        <dbReference type="EMBL" id="ROT85430.1"/>
    </source>
</evidence>
<protein>
    <recommendedName>
        <fullName evidence="9">Nuclear pore complex protein Nup85</fullName>
    </recommendedName>
</protein>
<evidence type="ECO:0000256" key="6">
    <source>
        <dbReference type="ARBA" id="ARBA00023010"/>
    </source>
</evidence>
<dbReference type="GO" id="GO:0031080">
    <property type="term" value="C:nuclear pore outer ring"/>
    <property type="evidence" value="ECO:0007669"/>
    <property type="project" value="TreeGrafter"/>
</dbReference>
<evidence type="ECO:0000256" key="1">
    <source>
        <dbReference type="ARBA" id="ARBA00004567"/>
    </source>
</evidence>
<sequence length="537" mass="60331">MNVDSKNSGRTSCIQDPAVANGMHGVITSLNTIMVFPHKPVQRNNIEAAPRAGGVEVKMHQVESFSWLWGRQARKLINEAVGTFLSLQKTLNEIGHDQHKAILVKKCREYRSMIQACAEDTALQAPLSNGEVSMDQDEIESTGQMLYKMELILSLIEILFIDTKPGGAIMGQLVSWIRLHFTQCTEKRREAMDSDHPHQHPVYWEAVYGLVLQGRMDEARQMLSHHPNAGTDPFLSIDELLRKMPVYQVYGGVSEAEFTVRWQHWQSECERRLQDAHFSTCHQLQTVCQILCGDQGTINSLVDLMDTWYHLMVSTLLFTTPTVKLFRLHSAAQDAITCIGGEQRTTSLDHVLLAAMEVDALQVIKECQQVLDNCWFTAHVTDLLYHTLGLKFEQKFLPELRESLLLDYASMLVGHNSLWQVGLLYLDHCGSAGVAMAQAVLQRIPLTDDSRAMKVIQMASDRDFDNVVVSICRVMGRRALSLGRLGAAIWWGVRSRDAAFTSHLAHQGQPFSSLNLNRSQAFDAPEGGVQVQAPYYA</sequence>
<organism evidence="10 11">
    <name type="scientific">Penaeus vannamei</name>
    <name type="common">Whiteleg shrimp</name>
    <name type="synonym">Litopenaeus vannamei</name>
    <dbReference type="NCBI Taxonomy" id="6689"/>
    <lineage>
        <taxon>Eukaryota</taxon>
        <taxon>Metazoa</taxon>
        <taxon>Ecdysozoa</taxon>
        <taxon>Arthropoda</taxon>
        <taxon>Crustacea</taxon>
        <taxon>Multicrustacea</taxon>
        <taxon>Malacostraca</taxon>
        <taxon>Eumalacostraca</taxon>
        <taxon>Eucarida</taxon>
        <taxon>Decapoda</taxon>
        <taxon>Dendrobranchiata</taxon>
        <taxon>Penaeoidea</taxon>
        <taxon>Penaeidae</taxon>
        <taxon>Penaeus</taxon>
    </lineage>
</organism>
<evidence type="ECO:0000256" key="7">
    <source>
        <dbReference type="ARBA" id="ARBA00023132"/>
    </source>
</evidence>
<evidence type="ECO:0000256" key="3">
    <source>
        <dbReference type="ARBA" id="ARBA00022448"/>
    </source>
</evidence>
<keyword evidence="8 9" id="KW-0539">Nucleus</keyword>
<dbReference type="GO" id="GO:0017056">
    <property type="term" value="F:structural constituent of nuclear pore"/>
    <property type="evidence" value="ECO:0007669"/>
    <property type="project" value="TreeGrafter"/>
</dbReference>
<evidence type="ECO:0000256" key="9">
    <source>
        <dbReference type="RuleBase" id="RU365073"/>
    </source>
</evidence>
<proteinExistence type="inferred from homology"/>
<keyword evidence="9" id="KW-0472">Membrane</keyword>
<evidence type="ECO:0000256" key="2">
    <source>
        <dbReference type="ARBA" id="ARBA00005573"/>
    </source>
</evidence>
<comment type="similarity">
    <text evidence="2 9">Belongs to the nucleoporin Nup85 family.</text>
</comment>
<comment type="subcellular location">
    <subcellularLocation>
        <location evidence="1 9">Nucleus</location>
        <location evidence="1 9">Nuclear pore complex</location>
    </subcellularLocation>
</comment>
<keyword evidence="7 9" id="KW-0906">Nuclear pore complex</keyword>
<keyword evidence="5 9" id="KW-0653">Protein transport</keyword>
<comment type="function">
    <text evidence="9">Functions as a component of the nuclear pore complex (NPC).</text>
</comment>